<dbReference type="SUPFAM" id="SSF46785">
    <property type="entry name" value="Winged helix' DNA-binding domain"/>
    <property type="match status" value="1"/>
</dbReference>
<dbReference type="SUPFAM" id="SSF53383">
    <property type="entry name" value="PLP-dependent transferases"/>
    <property type="match status" value="1"/>
</dbReference>
<comment type="caution">
    <text evidence="7">The sequence shown here is derived from an EMBL/GenBank/DDBJ whole genome shotgun (WGS) entry which is preliminary data.</text>
</comment>
<comment type="similarity">
    <text evidence="1">In the C-terminal section; belongs to the class-I pyridoxal-phosphate-dependent aminotransferase family.</text>
</comment>
<dbReference type="InterPro" id="IPR000524">
    <property type="entry name" value="Tscrpt_reg_HTH_GntR"/>
</dbReference>
<dbReference type="EMBL" id="LUUK01000183">
    <property type="protein sequence ID" value="OAI16744.1"/>
    <property type="molecule type" value="Genomic_DNA"/>
</dbReference>
<sequence>MRLAEQIELSIAAKPAQCSIKDWIYSEIRLAILNGRLKPNVRLPTTRDFAKHYGVSRSMVVLGYEQLLAEGYIASRTGKGTFVSAKLPDSLDSAPAPQDRAAVSAKGRLSQLGQVLADSPFFYGAAESAPVPFKPNQPDFEHFPLNIWNRIASKRANALRPRRMGYADPTGYHPLRASIAEHLRYTQRISCTPEQVIITHSAQQTLDLCARLLLDPGDTVWMEDPGYPGAKTLFAAVGARVHAVPIDSNGMDIEAAIQNAAHAKLAYVTSAHQSPIGPALSLERRIALLKWAERHQTTILEDDYDGEFRFHGTPMAPVKSLDATDRVIYMGTFSKLLFPSIRLAYAVVPKWLQTPFASAMSLTCRHVGLEAQAVLSEFIAEGHYARHLRRMKMIYQERAETFITACDNRLKGLLDVCPISTGLDACAYLPEGFEDVEVTERLKQGGIETRPLSFYGIERKPPSGLVLGYSAFRPEQIVSGVCRISEIL</sequence>
<gene>
    <name evidence="7" type="ORF">A1355_09545</name>
</gene>
<evidence type="ECO:0000259" key="6">
    <source>
        <dbReference type="PROSITE" id="PS50949"/>
    </source>
</evidence>
<name>A0A177NGJ2_9GAMM</name>
<dbReference type="RefSeq" id="WP_064030200.1">
    <property type="nucleotide sequence ID" value="NZ_LUUK01000183.1"/>
</dbReference>
<keyword evidence="8" id="KW-1185">Reference proteome</keyword>
<dbReference type="STRING" id="702114.A1355_09545"/>
<evidence type="ECO:0000256" key="1">
    <source>
        <dbReference type="ARBA" id="ARBA00005384"/>
    </source>
</evidence>
<dbReference type="Proteomes" id="UP000077628">
    <property type="component" value="Unassembled WGS sequence"/>
</dbReference>
<dbReference type="GO" id="GO:0003677">
    <property type="term" value="F:DNA binding"/>
    <property type="evidence" value="ECO:0007669"/>
    <property type="project" value="UniProtKB-KW"/>
</dbReference>
<feature type="domain" description="HTH gntR-type" evidence="6">
    <location>
        <begin position="18"/>
        <end position="86"/>
    </location>
</feature>
<dbReference type="GO" id="GO:0030170">
    <property type="term" value="F:pyridoxal phosphate binding"/>
    <property type="evidence" value="ECO:0007669"/>
    <property type="project" value="InterPro"/>
</dbReference>
<dbReference type="InterPro" id="IPR004839">
    <property type="entry name" value="Aminotransferase_I/II_large"/>
</dbReference>
<dbReference type="AlphaFoldDB" id="A0A177NGJ2"/>
<evidence type="ECO:0000313" key="7">
    <source>
        <dbReference type="EMBL" id="OAI16744.1"/>
    </source>
</evidence>
<dbReference type="PROSITE" id="PS50949">
    <property type="entry name" value="HTH_GNTR"/>
    <property type="match status" value="1"/>
</dbReference>
<dbReference type="CDD" id="cd00609">
    <property type="entry name" value="AAT_like"/>
    <property type="match status" value="1"/>
</dbReference>
<keyword evidence="2" id="KW-0663">Pyridoxal phosphate</keyword>
<dbReference type="CDD" id="cd07377">
    <property type="entry name" value="WHTH_GntR"/>
    <property type="match status" value="1"/>
</dbReference>
<dbReference type="GO" id="GO:0003700">
    <property type="term" value="F:DNA-binding transcription factor activity"/>
    <property type="evidence" value="ECO:0007669"/>
    <property type="project" value="InterPro"/>
</dbReference>
<organism evidence="7 8">
    <name type="scientific">Methylomonas koyamae</name>
    <dbReference type="NCBI Taxonomy" id="702114"/>
    <lineage>
        <taxon>Bacteria</taxon>
        <taxon>Pseudomonadati</taxon>
        <taxon>Pseudomonadota</taxon>
        <taxon>Gammaproteobacteria</taxon>
        <taxon>Methylococcales</taxon>
        <taxon>Methylococcaceae</taxon>
        <taxon>Methylomonas</taxon>
    </lineage>
</organism>
<keyword evidence="5" id="KW-0804">Transcription</keyword>
<evidence type="ECO:0000256" key="2">
    <source>
        <dbReference type="ARBA" id="ARBA00022898"/>
    </source>
</evidence>
<keyword evidence="4" id="KW-0238">DNA-binding</keyword>
<dbReference type="InterPro" id="IPR036390">
    <property type="entry name" value="WH_DNA-bd_sf"/>
</dbReference>
<dbReference type="InterPro" id="IPR015421">
    <property type="entry name" value="PyrdxlP-dep_Trfase_major"/>
</dbReference>
<dbReference type="PANTHER" id="PTHR46577">
    <property type="entry name" value="HTH-TYPE TRANSCRIPTIONAL REGULATORY PROTEIN GABR"/>
    <property type="match status" value="1"/>
</dbReference>
<evidence type="ECO:0000256" key="3">
    <source>
        <dbReference type="ARBA" id="ARBA00023015"/>
    </source>
</evidence>
<evidence type="ECO:0000256" key="5">
    <source>
        <dbReference type="ARBA" id="ARBA00023163"/>
    </source>
</evidence>
<evidence type="ECO:0000256" key="4">
    <source>
        <dbReference type="ARBA" id="ARBA00023125"/>
    </source>
</evidence>
<dbReference type="InterPro" id="IPR015424">
    <property type="entry name" value="PyrdxlP-dep_Trfase"/>
</dbReference>
<dbReference type="SMART" id="SM00345">
    <property type="entry name" value="HTH_GNTR"/>
    <property type="match status" value="1"/>
</dbReference>
<evidence type="ECO:0000313" key="8">
    <source>
        <dbReference type="Proteomes" id="UP000077628"/>
    </source>
</evidence>
<dbReference type="Pfam" id="PF00155">
    <property type="entry name" value="Aminotran_1_2"/>
    <property type="match status" value="1"/>
</dbReference>
<dbReference type="InterPro" id="IPR036388">
    <property type="entry name" value="WH-like_DNA-bd_sf"/>
</dbReference>
<dbReference type="Gene3D" id="1.10.10.10">
    <property type="entry name" value="Winged helix-like DNA-binding domain superfamily/Winged helix DNA-binding domain"/>
    <property type="match status" value="1"/>
</dbReference>
<dbReference type="InterPro" id="IPR051446">
    <property type="entry name" value="HTH_trans_reg/aminotransferase"/>
</dbReference>
<protein>
    <recommendedName>
        <fullName evidence="6">HTH gntR-type domain-containing protein</fullName>
    </recommendedName>
</protein>
<dbReference type="PANTHER" id="PTHR46577:SF1">
    <property type="entry name" value="HTH-TYPE TRANSCRIPTIONAL REGULATORY PROTEIN GABR"/>
    <property type="match status" value="1"/>
</dbReference>
<accession>A0A177NGJ2</accession>
<keyword evidence="3" id="KW-0805">Transcription regulation</keyword>
<dbReference type="Pfam" id="PF00392">
    <property type="entry name" value="GntR"/>
    <property type="match status" value="1"/>
</dbReference>
<dbReference type="Gene3D" id="3.40.640.10">
    <property type="entry name" value="Type I PLP-dependent aspartate aminotransferase-like (Major domain)"/>
    <property type="match status" value="1"/>
</dbReference>
<reference evidence="8" key="1">
    <citation type="submission" date="2016-03" db="EMBL/GenBank/DDBJ databases">
        <authorList>
            <person name="Heylen K."/>
            <person name="De Vos P."/>
            <person name="Vekeman B."/>
        </authorList>
    </citation>
    <scope>NUCLEOTIDE SEQUENCE [LARGE SCALE GENOMIC DNA]</scope>
    <source>
        <strain evidence="8">R-45383</strain>
    </source>
</reference>
<proteinExistence type="inferred from homology"/>